<dbReference type="EMBL" id="JAPEUV010000054">
    <property type="protein sequence ID" value="KAJ4335977.1"/>
    <property type="molecule type" value="Genomic_DNA"/>
</dbReference>
<comment type="similarity">
    <text evidence="1">Belongs to the beta-lactamase family.</text>
</comment>
<dbReference type="SUPFAM" id="SSF56601">
    <property type="entry name" value="beta-lactamase/transpeptidase-like"/>
    <property type="match status" value="1"/>
</dbReference>
<dbReference type="Pfam" id="PF00144">
    <property type="entry name" value="Beta-lactamase"/>
    <property type="match status" value="1"/>
</dbReference>
<evidence type="ECO:0000259" key="3">
    <source>
        <dbReference type="Pfam" id="PF00144"/>
    </source>
</evidence>
<feature type="domain" description="Beta-lactamase-related" evidence="3">
    <location>
        <begin position="118"/>
        <end position="411"/>
    </location>
</feature>
<feature type="transmembrane region" description="Helical" evidence="2">
    <location>
        <begin position="9"/>
        <end position="25"/>
    </location>
</feature>
<dbReference type="InterPro" id="IPR001466">
    <property type="entry name" value="Beta-lactam-related"/>
</dbReference>
<reference evidence="5" key="1">
    <citation type="submission" date="2022-10" db="EMBL/GenBank/DDBJ databases">
        <title>Tapping the CABI collections for fungal endophytes: first genome assemblies for Collariella, Neodidymelliopsis, Ascochyta clinopodiicola, Didymella pomorum, Didymosphaeria variabile, Neocosmospora piperis and Neocucurbitaria cava.</title>
        <authorList>
            <person name="Hill R."/>
        </authorList>
    </citation>
    <scope>NUCLEOTIDE SEQUENCE</scope>
    <source>
        <strain evidence="5">IMI 360193</strain>
    </source>
</reference>
<proteinExistence type="inferred from homology"/>
<gene>
    <name evidence="5" type="ORF">N0V87_005698</name>
</gene>
<name>A0A9W8WY65_9PLEO</name>
<dbReference type="Gene3D" id="3.40.710.10">
    <property type="entry name" value="DD-peptidase/beta-lactamase superfamily"/>
    <property type="match status" value="1"/>
</dbReference>
<keyword evidence="2" id="KW-0472">Membrane</keyword>
<accession>A0A9W8WY65</accession>
<evidence type="ECO:0000256" key="1">
    <source>
        <dbReference type="ARBA" id="ARBA00038473"/>
    </source>
</evidence>
<dbReference type="InterPro" id="IPR058664">
    <property type="entry name" value="ARB_00930-like_C"/>
</dbReference>
<dbReference type="PANTHER" id="PTHR22935">
    <property type="entry name" value="PENICILLIN-BINDING PROTEIN"/>
    <property type="match status" value="1"/>
</dbReference>
<protein>
    <recommendedName>
        <fullName evidence="7">Beta-lactamase-related domain-containing protein</fullName>
    </recommendedName>
</protein>
<evidence type="ECO:0000313" key="6">
    <source>
        <dbReference type="Proteomes" id="UP001140562"/>
    </source>
</evidence>
<keyword evidence="2" id="KW-1133">Transmembrane helix</keyword>
<evidence type="ECO:0000313" key="5">
    <source>
        <dbReference type="EMBL" id="KAJ4335977.1"/>
    </source>
</evidence>
<dbReference type="OrthoDB" id="10250282at2759"/>
<dbReference type="AlphaFoldDB" id="A0A9W8WY65"/>
<dbReference type="InterPro" id="IPR012338">
    <property type="entry name" value="Beta-lactam/transpept-like"/>
</dbReference>
<feature type="domain" description="Beta-lactamase-like ARB-00930-like C-terminal" evidence="4">
    <location>
        <begin position="436"/>
        <end position="575"/>
    </location>
</feature>
<sequence>MAVFKKQRTFVLAITVAPIIIYWLYTSTTMHPLIVGAFSTWLSAVAAQTYCPPPGPVLPPPKLLPNSTKFVVPDTTFADLPWSSDTSFAVKASIGDVTIFEHEYSAPGREVGQSLFETSLRVGSVTKTFVMLAVLLSPDKIKLSDSITKFIPELNGHAYQDVTIAALASHTSGLGRWIYVGDLAVVPGFNPAILGLPSVNATGDKMSTCDLFPGGRVCTREEIVAGLNNPAFQPRSPSSGPMYSNIGYTLLGMALEAVHKKTPEQAIHDLVIDPLGLNKTKFTLPEWGSEALLPRFKADESWFVPSFGNYDPSGGLWSTPNDQLKFLQSILSHRLLSKPATRRWLQPRTVLPSLHQAVGESWEIFRPTDIDVATPRAIDIFTKTGGVTGYAAHAVIVPEYNIALTINAAGGQAQDAVSALFPQMVKPIVAYADKLARQQARVGYAGTYKASSTSVTSSITLAVDDGPGLALEELTMNGVSVLRSLAAMQKIPYESLSARLYPTDPDSLGTDREVWRILIDRTDRKKEFAERECASWFSGDAFRYVTEPMDTVVFTENENGAKGLELLGWRAELDRI</sequence>
<dbReference type="Proteomes" id="UP001140562">
    <property type="component" value="Unassembled WGS sequence"/>
</dbReference>
<keyword evidence="2" id="KW-0812">Transmembrane</keyword>
<evidence type="ECO:0000256" key="2">
    <source>
        <dbReference type="SAM" id="Phobius"/>
    </source>
</evidence>
<organism evidence="5 6">
    <name type="scientific">Didymella glomerata</name>
    <dbReference type="NCBI Taxonomy" id="749621"/>
    <lineage>
        <taxon>Eukaryota</taxon>
        <taxon>Fungi</taxon>
        <taxon>Dikarya</taxon>
        <taxon>Ascomycota</taxon>
        <taxon>Pezizomycotina</taxon>
        <taxon>Dothideomycetes</taxon>
        <taxon>Pleosporomycetidae</taxon>
        <taxon>Pleosporales</taxon>
        <taxon>Pleosporineae</taxon>
        <taxon>Didymellaceae</taxon>
        <taxon>Didymella</taxon>
    </lineage>
</organism>
<keyword evidence="6" id="KW-1185">Reference proteome</keyword>
<dbReference type="Pfam" id="PF26335">
    <property type="entry name" value="ARB_00930_C"/>
    <property type="match status" value="1"/>
</dbReference>
<evidence type="ECO:0008006" key="7">
    <source>
        <dbReference type="Google" id="ProtNLM"/>
    </source>
</evidence>
<dbReference type="PANTHER" id="PTHR22935:SF95">
    <property type="entry name" value="BETA-LACTAMASE-LIKE 1-RELATED"/>
    <property type="match status" value="1"/>
</dbReference>
<dbReference type="InterPro" id="IPR051478">
    <property type="entry name" value="Beta-lactamase-like_AB/R"/>
</dbReference>
<comment type="caution">
    <text evidence="5">The sequence shown here is derived from an EMBL/GenBank/DDBJ whole genome shotgun (WGS) entry which is preliminary data.</text>
</comment>
<evidence type="ECO:0000259" key="4">
    <source>
        <dbReference type="Pfam" id="PF26335"/>
    </source>
</evidence>